<sequence>MQLTHSRRCSSFCLFICKLQFRCDLLSMYASALLSLPAGLLNTVAPRWQCQCRCRLNVINARIYERLLNFFKPQMMINAQKAVNTETPCALYKCNAFQRTQENAWPHRKYQKTGITYTFMDPESFQCVSLLSNRATMRRPPYTNYVGWLCVHGSRIQLVRRQMPRVGQFFLSAVSINEIDKLHYKFHLIQQHTTKLNRRPNSSVMRQQNIMKIIFGCVIAVEPHHIRAVREYKFNTRTKIDCLTYPKQSCALQSFGLFFARASCNRKGRSVLQTTRPS</sequence>
<accession>A0AA86TLW9</accession>
<protein>
    <submittedName>
        <fullName evidence="2">Hypothetical_protein</fullName>
    </submittedName>
</protein>
<dbReference type="Proteomes" id="UP001642409">
    <property type="component" value="Unassembled WGS sequence"/>
</dbReference>
<dbReference type="AlphaFoldDB" id="A0AA86TLW9"/>
<organism evidence="1">
    <name type="scientific">Hexamita inflata</name>
    <dbReference type="NCBI Taxonomy" id="28002"/>
    <lineage>
        <taxon>Eukaryota</taxon>
        <taxon>Metamonada</taxon>
        <taxon>Diplomonadida</taxon>
        <taxon>Hexamitidae</taxon>
        <taxon>Hexamitinae</taxon>
        <taxon>Hexamita</taxon>
    </lineage>
</organism>
<comment type="caution">
    <text evidence="1">The sequence shown here is derived from an EMBL/GenBank/DDBJ whole genome shotgun (WGS) entry which is preliminary data.</text>
</comment>
<dbReference type="EMBL" id="CATOUU010000219">
    <property type="protein sequence ID" value="CAI9921296.1"/>
    <property type="molecule type" value="Genomic_DNA"/>
</dbReference>
<dbReference type="EMBL" id="CAXDID020000719">
    <property type="protein sequence ID" value="CAL6111757.1"/>
    <property type="molecule type" value="Genomic_DNA"/>
</dbReference>
<name>A0AA86TLW9_9EUKA</name>
<evidence type="ECO:0000313" key="1">
    <source>
        <dbReference type="EMBL" id="CAI9921296.1"/>
    </source>
</evidence>
<evidence type="ECO:0000313" key="3">
    <source>
        <dbReference type="Proteomes" id="UP001642409"/>
    </source>
</evidence>
<evidence type="ECO:0000313" key="2">
    <source>
        <dbReference type="EMBL" id="CAL6111757.1"/>
    </source>
</evidence>
<reference evidence="2 3" key="2">
    <citation type="submission" date="2024-07" db="EMBL/GenBank/DDBJ databases">
        <authorList>
            <person name="Akdeniz Z."/>
        </authorList>
    </citation>
    <scope>NUCLEOTIDE SEQUENCE [LARGE SCALE GENOMIC DNA]</scope>
</reference>
<reference evidence="1" key="1">
    <citation type="submission" date="2023-06" db="EMBL/GenBank/DDBJ databases">
        <authorList>
            <person name="Kurt Z."/>
        </authorList>
    </citation>
    <scope>NUCLEOTIDE SEQUENCE</scope>
</reference>
<gene>
    <name evidence="2" type="ORF">HINF_LOCUS76629</name>
    <name evidence="1" type="ORF">HINF_LOCUS8941</name>
</gene>
<proteinExistence type="predicted"/>
<keyword evidence="3" id="KW-1185">Reference proteome</keyword>